<dbReference type="AlphaFoldDB" id="A0A392SMU3"/>
<protein>
    <submittedName>
        <fullName evidence="1">Uncharacterized protein</fullName>
    </submittedName>
</protein>
<feature type="non-terminal residue" evidence="1">
    <location>
        <position position="1"/>
    </location>
</feature>
<keyword evidence="2" id="KW-1185">Reference proteome</keyword>
<name>A0A392SMU3_9FABA</name>
<comment type="caution">
    <text evidence="1">The sequence shown here is derived from an EMBL/GenBank/DDBJ whole genome shotgun (WGS) entry which is preliminary data.</text>
</comment>
<organism evidence="1 2">
    <name type="scientific">Trifolium medium</name>
    <dbReference type="NCBI Taxonomy" id="97028"/>
    <lineage>
        <taxon>Eukaryota</taxon>
        <taxon>Viridiplantae</taxon>
        <taxon>Streptophyta</taxon>
        <taxon>Embryophyta</taxon>
        <taxon>Tracheophyta</taxon>
        <taxon>Spermatophyta</taxon>
        <taxon>Magnoliopsida</taxon>
        <taxon>eudicotyledons</taxon>
        <taxon>Gunneridae</taxon>
        <taxon>Pentapetalae</taxon>
        <taxon>rosids</taxon>
        <taxon>fabids</taxon>
        <taxon>Fabales</taxon>
        <taxon>Fabaceae</taxon>
        <taxon>Papilionoideae</taxon>
        <taxon>50 kb inversion clade</taxon>
        <taxon>NPAAA clade</taxon>
        <taxon>Hologalegina</taxon>
        <taxon>IRL clade</taxon>
        <taxon>Trifolieae</taxon>
        <taxon>Trifolium</taxon>
    </lineage>
</organism>
<evidence type="ECO:0000313" key="2">
    <source>
        <dbReference type="Proteomes" id="UP000265520"/>
    </source>
</evidence>
<dbReference type="Proteomes" id="UP000265520">
    <property type="component" value="Unassembled WGS sequence"/>
</dbReference>
<dbReference type="EMBL" id="LXQA010409953">
    <property type="protein sequence ID" value="MCI49999.1"/>
    <property type="molecule type" value="Genomic_DNA"/>
</dbReference>
<sequence>ADAVTVAVVAIAVIAVATSRNATVAA</sequence>
<evidence type="ECO:0000313" key="1">
    <source>
        <dbReference type="EMBL" id="MCI49999.1"/>
    </source>
</evidence>
<reference evidence="1 2" key="1">
    <citation type="journal article" date="2018" name="Front. Plant Sci.">
        <title>Red Clover (Trifolium pratense) and Zigzag Clover (T. medium) - A Picture of Genomic Similarities and Differences.</title>
        <authorList>
            <person name="Dluhosova J."/>
            <person name="Istvanek J."/>
            <person name="Nedelnik J."/>
            <person name="Repkova J."/>
        </authorList>
    </citation>
    <scope>NUCLEOTIDE SEQUENCE [LARGE SCALE GENOMIC DNA]</scope>
    <source>
        <strain evidence="2">cv. 10/8</strain>
        <tissue evidence="1">Leaf</tissue>
    </source>
</reference>
<proteinExistence type="predicted"/>
<accession>A0A392SMU3</accession>